<evidence type="ECO:0000313" key="12">
    <source>
        <dbReference type="WBParaSite" id="SSTP_0000520200.1"/>
    </source>
</evidence>
<evidence type="ECO:0000256" key="5">
    <source>
        <dbReference type="ARBA" id="ARBA00023211"/>
    </source>
</evidence>
<evidence type="ECO:0000259" key="10">
    <source>
        <dbReference type="PROSITE" id="PS00125"/>
    </source>
</evidence>
<keyword evidence="4" id="KW-0904">Protein phosphatase</keyword>
<dbReference type="InterPro" id="IPR029052">
    <property type="entry name" value="Metallo-depent_PP-like"/>
</dbReference>
<dbReference type="AlphaFoldDB" id="A0A0K0E6S5"/>
<evidence type="ECO:0000256" key="9">
    <source>
        <dbReference type="SAM" id="MobiDB-lite"/>
    </source>
</evidence>
<comment type="catalytic activity">
    <reaction evidence="6">
        <text>O-phospho-L-seryl-[protein] + H2O = L-seryl-[protein] + phosphate</text>
        <dbReference type="Rhea" id="RHEA:20629"/>
        <dbReference type="Rhea" id="RHEA-COMP:9863"/>
        <dbReference type="Rhea" id="RHEA-COMP:11604"/>
        <dbReference type="ChEBI" id="CHEBI:15377"/>
        <dbReference type="ChEBI" id="CHEBI:29999"/>
        <dbReference type="ChEBI" id="CHEBI:43474"/>
        <dbReference type="ChEBI" id="CHEBI:83421"/>
        <dbReference type="EC" id="3.1.3.16"/>
    </reaction>
</comment>
<proteinExistence type="inferred from homology"/>
<dbReference type="GO" id="GO:0005737">
    <property type="term" value="C:cytoplasm"/>
    <property type="evidence" value="ECO:0007669"/>
    <property type="project" value="TreeGrafter"/>
</dbReference>
<dbReference type="PRINTS" id="PR00114">
    <property type="entry name" value="STPHPHTASE"/>
</dbReference>
<sequence>MKGTKGQTGNNNKNTDKTKNTGSEYHQVKKNKTKEEKGKSMMCPPTRRKEVTKEIQKTVEVQKVNKEKYPTENVSQTQVNNLSEFCKTCGQCSDLKTSPSYYKSLLISLLELTIESYKNNNYHIDASKLITLPIFSNICHRASEIFAAEPTLLLINSESQNESFLVMSDLHGCFEVLIYNFYHHHCLPTKRMIILGDYVDKGADDAFICLLLFLCKIVWPNKIFLLKGNHEIRDMNRQKDFPDNCVKLLGDISTFYLFNFVFERMPIAAIWNNNVYLAHGGISQWINSRDDVTNIKRPLKLNRSFKTRLIISDILWSDPYRRTYSKKEDFQKYFCPSNRGCGFAFSKEGLEEIMKCLNVSMIVRGHQTSSKGFVEEYKSICYTIHSKPSSRYESIGSSCLLYLDSSGNVLLKPLKYKLSIGKDEMISILGKLRTLWKDSKISTYQFQKNCPYCSDKENYINELACQERILITHAQLTMWMTDSKIKTIIEMEYGSKAEKKWKNPDKLLAKFPIYFDFCVWSKIGESVRPNGIINKKEKEIICMILKKVENMEDKSILTGNPDLTVDKIPFFCLNQMNDNKRRNSSATSDDSEGGSDSDESDDSNDSKDISEEEEES</sequence>
<dbReference type="Proteomes" id="UP000035681">
    <property type="component" value="Unplaced"/>
</dbReference>
<reference evidence="12" key="1">
    <citation type="submission" date="2015-08" db="UniProtKB">
        <authorList>
            <consortium name="WormBaseParasite"/>
        </authorList>
    </citation>
    <scope>IDENTIFICATION</scope>
</reference>
<dbReference type="GO" id="GO:0004722">
    <property type="term" value="F:protein serine/threonine phosphatase activity"/>
    <property type="evidence" value="ECO:0007669"/>
    <property type="project" value="UniProtKB-EC"/>
</dbReference>
<evidence type="ECO:0000256" key="1">
    <source>
        <dbReference type="ARBA" id="ARBA00001936"/>
    </source>
</evidence>
<keyword evidence="3 8" id="KW-0378">Hydrolase</keyword>
<dbReference type="SMART" id="SM00156">
    <property type="entry name" value="PP2Ac"/>
    <property type="match status" value="1"/>
</dbReference>
<evidence type="ECO:0000256" key="2">
    <source>
        <dbReference type="ARBA" id="ARBA00022723"/>
    </source>
</evidence>
<dbReference type="PROSITE" id="PS00125">
    <property type="entry name" value="SER_THR_PHOSPHATASE"/>
    <property type="match status" value="1"/>
</dbReference>
<feature type="domain" description="Serine/threonine specific protein phosphatases" evidence="10">
    <location>
        <begin position="226"/>
        <end position="231"/>
    </location>
</feature>
<comment type="similarity">
    <text evidence="8">Belongs to the PPP phosphatase family.</text>
</comment>
<feature type="compositionally biased region" description="Acidic residues" evidence="9">
    <location>
        <begin position="589"/>
        <end position="603"/>
    </location>
</feature>
<evidence type="ECO:0000313" key="11">
    <source>
        <dbReference type="Proteomes" id="UP000035681"/>
    </source>
</evidence>
<dbReference type="Pfam" id="PF00149">
    <property type="entry name" value="Metallophos"/>
    <property type="match status" value="1"/>
</dbReference>
<evidence type="ECO:0000256" key="4">
    <source>
        <dbReference type="ARBA" id="ARBA00022912"/>
    </source>
</evidence>
<dbReference type="GO" id="GO:0046872">
    <property type="term" value="F:metal ion binding"/>
    <property type="evidence" value="ECO:0007669"/>
    <property type="project" value="UniProtKB-KW"/>
</dbReference>
<dbReference type="CDD" id="cd00144">
    <property type="entry name" value="MPP_PPP_family"/>
    <property type="match status" value="1"/>
</dbReference>
<feature type="region of interest" description="Disordered" evidence="9">
    <location>
        <begin position="578"/>
        <end position="616"/>
    </location>
</feature>
<organism evidence="12">
    <name type="scientific">Strongyloides stercoralis</name>
    <name type="common">Threadworm</name>
    <dbReference type="NCBI Taxonomy" id="6248"/>
    <lineage>
        <taxon>Eukaryota</taxon>
        <taxon>Metazoa</taxon>
        <taxon>Ecdysozoa</taxon>
        <taxon>Nematoda</taxon>
        <taxon>Chromadorea</taxon>
        <taxon>Rhabditida</taxon>
        <taxon>Tylenchina</taxon>
        <taxon>Panagrolaimomorpha</taxon>
        <taxon>Strongyloidoidea</taxon>
        <taxon>Strongyloididae</taxon>
        <taxon>Strongyloides</taxon>
    </lineage>
</organism>
<dbReference type="WBParaSite" id="TCONS_00007146.p1">
    <property type="protein sequence ID" value="TCONS_00007146.p1"/>
    <property type="gene ID" value="XLOC_005210"/>
</dbReference>
<dbReference type="PANTHER" id="PTHR11668">
    <property type="entry name" value="SERINE/THREONINE PROTEIN PHOSPHATASE"/>
    <property type="match status" value="1"/>
</dbReference>
<dbReference type="EC" id="3.1.3.16" evidence="8"/>
<evidence type="ECO:0000256" key="8">
    <source>
        <dbReference type="RuleBase" id="RU004273"/>
    </source>
</evidence>
<accession>A0A0K0E6S5</accession>
<feature type="region of interest" description="Disordered" evidence="9">
    <location>
        <begin position="1"/>
        <end position="51"/>
    </location>
</feature>
<keyword evidence="2" id="KW-0479">Metal-binding</keyword>
<comment type="catalytic activity">
    <reaction evidence="7 8">
        <text>O-phospho-L-threonyl-[protein] + H2O = L-threonyl-[protein] + phosphate</text>
        <dbReference type="Rhea" id="RHEA:47004"/>
        <dbReference type="Rhea" id="RHEA-COMP:11060"/>
        <dbReference type="Rhea" id="RHEA-COMP:11605"/>
        <dbReference type="ChEBI" id="CHEBI:15377"/>
        <dbReference type="ChEBI" id="CHEBI:30013"/>
        <dbReference type="ChEBI" id="CHEBI:43474"/>
        <dbReference type="ChEBI" id="CHEBI:61977"/>
        <dbReference type="EC" id="3.1.3.16"/>
    </reaction>
</comment>
<dbReference type="Gene3D" id="3.60.21.10">
    <property type="match status" value="1"/>
</dbReference>
<feature type="compositionally biased region" description="Low complexity" evidence="9">
    <location>
        <begin position="1"/>
        <end position="13"/>
    </location>
</feature>
<dbReference type="GO" id="GO:0005634">
    <property type="term" value="C:nucleus"/>
    <property type="evidence" value="ECO:0007669"/>
    <property type="project" value="TreeGrafter"/>
</dbReference>
<keyword evidence="11" id="KW-1185">Reference proteome</keyword>
<dbReference type="PANTHER" id="PTHR11668:SF300">
    <property type="entry name" value="SERINE_THREONINE-PROTEIN PHOSPHATASE"/>
    <property type="match status" value="1"/>
</dbReference>
<evidence type="ECO:0000256" key="7">
    <source>
        <dbReference type="ARBA" id="ARBA00048336"/>
    </source>
</evidence>
<protein>
    <recommendedName>
        <fullName evidence="8">Serine/threonine-protein phosphatase</fullName>
        <ecNumber evidence="8">3.1.3.16</ecNumber>
    </recommendedName>
</protein>
<dbReference type="InterPro" id="IPR006186">
    <property type="entry name" value="Ser/Thr-sp_prot-phosphatase"/>
</dbReference>
<dbReference type="InterPro" id="IPR004843">
    <property type="entry name" value="Calcineurin-like_PHP"/>
</dbReference>
<evidence type="ECO:0000256" key="6">
    <source>
        <dbReference type="ARBA" id="ARBA00047761"/>
    </source>
</evidence>
<keyword evidence="5" id="KW-0464">Manganese</keyword>
<dbReference type="STRING" id="6248.A0A0K0E6S5"/>
<dbReference type="SUPFAM" id="SSF56300">
    <property type="entry name" value="Metallo-dependent phosphatases"/>
    <property type="match status" value="1"/>
</dbReference>
<evidence type="ECO:0000256" key="3">
    <source>
        <dbReference type="ARBA" id="ARBA00022801"/>
    </source>
</evidence>
<dbReference type="WBParaSite" id="SSTP_0000520200.1">
    <property type="protein sequence ID" value="SSTP_0000520200.1"/>
    <property type="gene ID" value="SSTP_0000520200"/>
</dbReference>
<name>A0A0K0E6S5_STRER</name>
<comment type="cofactor">
    <cofactor evidence="1">
        <name>Mn(2+)</name>
        <dbReference type="ChEBI" id="CHEBI:29035"/>
    </cofactor>
</comment>
<dbReference type="InterPro" id="IPR050341">
    <property type="entry name" value="PP1_catalytic_subunit"/>
</dbReference>